<dbReference type="InterPro" id="IPR010982">
    <property type="entry name" value="Lambda_DNA-bd_dom_sf"/>
</dbReference>
<sequence length="106" mass="12278">MTPKVLQLRELANKVEANLHSALEEMLHQVEVSSQRPISSYSMYDLDTLIQDMREKKKMITLEDLELQTGISSSTIKRMLKNPRNTSLENFLDVANELGMKIWIEK</sequence>
<dbReference type="CDD" id="cd00093">
    <property type="entry name" value="HTH_XRE"/>
    <property type="match status" value="1"/>
</dbReference>
<name>A0ABD7SSX5_VIBCL</name>
<dbReference type="AlphaFoldDB" id="A0ABD7SSX5"/>
<evidence type="ECO:0000313" key="3">
    <source>
        <dbReference type="Proteomes" id="UP000323819"/>
    </source>
</evidence>
<evidence type="ECO:0000313" key="2">
    <source>
        <dbReference type="EMBL" id="TXX67225.1"/>
    </source>
</evidence>
<organism evidence="2 3">
    <name type="scientific">Vibrio cholerae</name>
    <dbReference type="NCBI Taxonomy" id="666"/>
    <lineage>
        <taxon>Bacteria</taxon>
        <taxon>Pseudomonadati</taxon>
        <taxon>Pseudomonadota</taxon>
        <taxon>Gammaproteobacteria</taxon>
        <taxon>Vibrionales</taxon>
        <taxon>Vibrionaceae</taxon>
        <taxon>Vibrio</taxon>
    </lineage>
</organism>
<proteinExistence type="predicted"/>
<gene>
    <name evidence="2" type="ORF">FXF03_01240</name>
</gene>
<protein>
    <submittedName>
        <fullName evidence="2">Helix-turn-helix transcriptional regulator</fullName>
    </submittedName>
</protein>
<dbReference type="Pfam" id="PF01381">
    <property type="entry name" value="HTH_3"/>
    <property type="match status" value="1"/>
</dbReference>
<comment type="caution">
    <text evidence="2">The sequence shown here is derived from an EMBL/GenBank/DDBJ whole genome shotgun (WGS) entry which is preliminary data.</text>
</comment>
<dbReference type="Gene3D" id="1.10.260.40">
    <property type="entry name" value="lambda repressor-like DNA-binding domains"/>
    <property type="match status" value="1"/>
</dbReference>
<accession>A0ABD7SSX5</accession>
<dbReference type="SMART" id="SM00530">
    <property type="entry name" value="HTH_XRE"/>
    <property type="match status" value="1"/>
</dbReference>
<dbReference type="RefSeq" id="WP_148521358.1">
    <property type="nucleotide sequence ID" value="NZ_VSIJ01000005.1"/>
</dbReference>
<reference evidence="2 3" key="1">
    <citation type="submission" date="2019-06" db="EMBL/GenBank/DDBJ databases">
        <title>Vibrio cholerae phylogeny based on whole-genome sequencing reveals genetic diversity and population strucutre.</title>
        <authorList>
            <person name="Zhiqiu Y."/>
            <person name="Bin L."/>
            <person name="Lingyan J."/>
        </authorList>
    </citation>
    <scope>NUCLEOTIDE SEQUENCE [LARGE SCALE GENOMIC DNA]</scope>
    <source>
        <strain evidence="2 3">N2814</strain>
    </source>
</reference>
<evidence type="ECO:0000259" key="1">
    <source>
        <dbReference type="PROSITE" id="PS50943"/>
    </source>
</evidence>
<dbReference type="Proteomes" id="UP000323819">
    <property type="component" value="Unassembled WGS sequence"/>
</dbReference>
<dbReference type="InterPro" id="IPR001387">
    <property type="entry name" value="Cro/C1-type_HTH"/>
</dbReference>
<dbReference type="EMBL" id="VSIJ01000005">
    <property type="protein sequence ID" value="TXX67225.1"/>
    <property type="molecule type" value="Genomic_DNA"/>
</dbReference>
<dbReference type="PROSITE" id="PS50943">
    <property type="entry name" value="HTH_CROC1"/>
    <property type="match status" value="1"/>
</dbReference>
<dbReference type="SUPFAM" id="SSF47413">
    <property type="entry name" value="lambda repressor-like DNA-binding domains"/>
    <property type="match status" value="1"/>
</dbReference>
<feature type="domain" description="HTH cro/C1-type" evidence="1">
    <location>
        <begin position="50"/>
        <end position="104"/>
    </location>
</feature>